<reference evidence="13" key="1">
    <citation type="submission" date="2022-07" db="EMBL/GenBank/DDBJ databases">
        <title>Phylogenomic reconstructions and comparative analyses of Kickxellomycotina fungi.</title>
        <authorList>
            <person name="Reynolds N.K."/>
            <person name="Stajich J.E."/>
            <person name="Barry K."/>
            <person name="Grigoriev I.V."/>
            <person name="Crous P."/>
            <person name="Smith M.E."/>
        </authorList>
    </citation>
    <scope>NUCLEOTIDE SEQUENCE</scope>
    <source>
        <strain evidence="13">NBRC 32514</strain>
    </source>
</reference>
<evidence type="ECO:0000256" key="8">
    <source>
        <dbReference type="ARBA" id="ARBA00023136"/>
    </source>
</evidence>
<organism evidence="13 14">
    <name type="scientific">Coemansia erecta</name>
    <dbReference type="NCBI Taxonomy" id="147472"/>
    <lineage>
        <taxon>Eukaryota</taxon>
        <taxon>Fungi</taxon>
        <taxon>Fungi incertae sedis</taxon>
        <taxon>Zoopagomycota</taxon>
        <taxon>Kickxellomycotina</taxon>
        <taxon>Kickxellomycetes</taxon>
        <taxon>Kickxellales</taxon>
        <taxon>Kickxellaceae</taxon>
        <taxon>Coemansia</taxon>
    </lineage>
</organism>
<evidence type="ECO:0000256" key="7">
    <source>
        <dbReference type="ARBA" id="ARBA00023054"/>
    </source>
</evidence>
<keyword evidence="3" id="KW-0813">Transport</keyword>
<dbReference type="GO" id="GO:0005783">
    <property type="term" value="C:endoplasmic reticulum"/>
    <property type="evidence" value="ECO:0007669"/>
    <property type="project" value="TreeGrafter"/>
</dbReference>
<dbReference type="EMBL" id="JANBOJ010000575">
    <property type="protein sequence ID" value="KAJ1718919.1"/>
    <property type="molecule type" value="Genomic_DNA"/>
</dbReference>
<evidence type="ECO:0000256" key="2">
    <source>
        <dbReference type="ARBA" id="ARBA00009063"/>
    </source>
</evidence>
<feature type="compositionally biased region" description="Polar residues" evidence="10">
    <location>
        <begin position="121"/>
        <end position="130"/>
    </location>
</feature>
<dbReference type="AlphaFoldDB" id="A0A9W7XQS4"/>
<feature type="coiled-coil region" evidence="9">
    <location>
        <begin position="154"/>
        <end position="213"/>
    </location>
</feature>
<evidence type="ECO:0000259" key="12">
    <source>
        <dbReference type="Pfam" id="PF05739"/>
    </source>
</evidence>
<proteinExistence type="inferred from homology"/>
<evidence type="ECO:0000256" key="3">
    <source>
        <dbReference type="ARBA" id="ARBA00022448"/>
    </source>
</evidence>
<comment type="similarity">
    <text evidence="2">Belongs to the syntaxin family.</text>
</comment>
<dbReference type="GO" id="GO:0031201">
    <property type="term" value="C:SNARE complex"/>
    <property type="evidence" value="ECO:0007669"/>
    <property type="project" value="TreeGrafter"/>
</dbReference>
<evidence type="ECO:0000256" key="6">
    <source>
        <dbReference type="ARBA" id="ARBA00022989"/>
    </source>
</evidence>
<dbReference type="PANTHER" id="PTHR15959">
    <property type="entry name" value="SYNTAXIN-18"/>
    <property type="match status" value="1"/>
</dbReference>
<dbReference type="OrthoDB" id="342981at2759"/>
<sequence length="256" mass="28930">MLAKIQSLNELAETALENIPKNAREDIENAKVLFRRLIGALDPRNADTKHGAASSAASHPGLPMEMSRRDVLAAHQSSVIWWLNSLLQKTNKVHAEMQELYLRQKLERQRSLLSQQQQQSGVSATRSTSVPDEKRNGRGSDQNEILNHLSPQELKALQTENQNMVLEFESALDQVRETQRSIVEISTLQSQLANELNAQMQQTEQLYNEAVGALDAVDKGNEYLVSARKNQSSSRKWVLVIFIVLSLVLLFLDWFD</sequence>
<keyword evidence="5" id="KW-0653">Protein transport</keyword>
<evidence type="ECO:0000256" key="5">
    <source>
        <dbReference type="ARBA" id="ARBA00022927"/>
    </source>
</evidence>
<name>A0A9W7XQS4_9FUNG</name>
<evidence type="ECO:0000256" key="10">
    <source>
        <dbReference type="SAM" id="MobiDB-lite"/>
    </source>
</evidence>
<evidence type="ECO:0000256" key="11">
    <source>
        <dbReference type="SAM" id="Phobius"/>
    </source>
</evidence>
<keyword evidence="7 9" id="KW-0175">Coiled coil</keyword>
<evidence type="ECO:0000256" key="9">
    <source>
        <dbReference type="SAM" id="Coils"/>
    </source>
</evidence>
<comment type="subcellular location">
    <subcellularLocation>
        <location evidence="1">Membrane</location>
        <topology evidence="1">Single-pass type IV membrane protein</topology>
    </subcellularLocation>
</comment>
<evidence type="ECO:0000256" key="1">
    <source>
        <dbReference type="ARBA" id="ARBA00004211"/>
    </source>
</evidence>
<comment type="caution">
    <text evidence="13">The sequence shown here is derived from an EMBL/GenBank/DDBJ whole genome shotgun (WGS) entry which is preliminary data.</text>
</comment>
<dbReference type="GO" id="GO:0015031">
    <property type="term" value="P:protein transport"/>
    <property type="evidence" value="ECO:0007669"/>
    <property type="project" value="UniProtKB-KW"/>
</dbReference>
<dbReference type="InterPro" id="IPR000727">
    <property type="entry name" value="T_SNARE_dom"/>
</dbReference>
<dbReference type="Gene3D" id="1.20.5.110">
    <property type="match status" value="1"/>
</dbReference>
<dbReference type="Proteomes" id="UP001149813">
    <property type="component" value="Unassembled WGS sequence"/>
</dbReference>
<evidence type="ECO:0000256" key="4">
    <source>
        <dbReference type="ARBA" id="ARBA00022692"/>
    </source>
</evidence>
<accession>A0A9W7XQS4</accession>
<protein>
    <recommendedName>
        <fullName evidence="12">t-SNARE coiled-coil homology domain-containing protein</fullName>
    </recommendedName>
</protein>
<keyword evidence="8 11" id="KW-0472">Membrane</keyword>
<evidence type="ECO:0000313" key="13">
    <source>
        <dbReference type="EMBL" id="KAJ1718919.1"/>
    </source>
</evidence>
<dbReference type="Pfam" id="PF05739">
    <property type="entry name" value="SNARE"/>
    <property type="match status" value="1"/>
</dbReference>
<keyword evidence="14" id="KW-1185">Reference proteome</keyword>
<feature type="domain" description="T-SNARE coiled-coil homology" evidence="12">
    <location>
        <begin position="213"/>
        <end position="252"/>
    </location>
</feature>
<keyword evidence="6 11" id="KW-1133">Transmembrane helix</keyword>
<dbReference type="GO" id="GO:0006890">
    <property type="term" value="P:retrograde vesicle-mediated transport, Golgi to endoplasmic reticulum"/>
    <property type="evidence" value="ECO:0007669"/>
    <property type="project" value="TreeGrafter"/>
</dbReference>
<evidence type="ECO:0000313" key="14">
    <source>
        <dbReference type="Proteomes" id="UP001149813"/>
    </source>
</evidence>
<feature type="region of interest" description="Disordered" evidence="10">
    <location>
        <begin position="112"/>
        <end position="145"/>
    </location>
</feature>
<dbReference type="PANTHER" id="PTHR15959:SF0">
    <property type="entry name" value="SYNTAXIN-18"/>
    <property type="match status" value="1"/>
</dbReference>
<keyword evidence="4 11" id="KW-0812">Transmembrane</keyword>
<feature type="transmembrane region" description="Helical" evidence="11">
    <location>
        <begin position="237"/>
        <end position="255"/>
    </location>
</feature>
<gene>
    <name evidence="13" type="ORF">LPJ53_006218</name>
</gene>